<comment type="caution">
    <text evidence="2">The sequence shown here is derived from an EMBL/GenBank/DDBJ whole genome shotgun (WGS) entry which is preliminary data.</text>
</comment>
<accession>A0ABD1H255</accession>
<dbReference type="EMBL" id="JBEAFC010000007">
    <property type="protein sequence ID" value="KAL1550337.1"/>
    <property type="molecule type" value="Genomic_DNA"/>
</dbReference>
<name>A0ABD1H255_SALDI</name>
<evidence type="ECO:0000313" key="2">
    <source>
        <dbReference type="EMBL" id="KAL1550337.1"/>
    </source>
</evidence>
<feature type="region of interest" description="Disordered" evidence="1">
    <location>
        <begin position="96"/>
        <end position="133"/>
    </location>
</feature>
<proteinExistence type="predicted"/>
<gene>
    <name evidence="2" type="ORF">AAHA92_18313</name>
</gene>
<dbReference type="PANTHER" id="PTHR36038">
    <property type="entry name" value="OS06G0102750 PROTEIN"/>
    <property type="match status" value="1"/>
</dbReference>
<evidence type="ECO:0000313" key="3">
    <source>
        <dbReference type="Proteomes" id="UP001567538"/>
    </source>
</evidence>
<protein>
    <submittedName>
        <fullName evidence="2">Uncharacterized protein</fullName>
    </submittedName>
</protein>
<organism evidence="2 3">
    <name type="scientific">Salvia divinorum</name>
    <name type="common">Maria pastora</name>
    <name type="synonym">Diviner's sage</name>
    <dbReference type="NCBI Taxonomy" id="28513"/>
    <lineage>
        <taxon>Eukaryota</taxon>
        <taxon>Viridiplantae</taxon>
        <taxon>Streptophyta</taxon>
        <taxon>Embryophyta</taxon>
        <taxon>Tracheophyta</taxon>
        <taxon>Spermatophyta</taxon>
        <taxon>Magnoliopsida</taxon>
        <taxon>eudicotyledons</taxon>
        <taxon>Gunneridae</taxon>
        <taxon>Pentapetalae</taxon>
        <taxon>asterids</taxon>
        <taxon>lamiids</taxon>
        <taxon>Lamiales</taxon>
        <taxon>Lamiaceae</taxon>
        <taxon>Nepetoideae</taxon>
        <taxon>Mentheae</taxon>
        <taxon>Salviinae</taxon>
        <taxon>Salvia</taxon>
        <taxon>Salvia subgen. Calosphace</taxon>
    </lineage>
</organism>
<feature type="compositionally biased region" description="Polar residues" evidence="1">
    <location>
        <begin position="111"/>
        <end position="122"/>
    </location>
</feature>
<evidence type="ECO:0000256" key="1">
    <source>
        <dbReference type="SAM" id="MobiDB-lite"/>
    </source>
</evidence>
<dbReference type="Proteomes" id="UP001567538">
    <property type="component" value="Unassembled WGS sequence"/>
</dbReference>
<dbReference type="AlphaFoldDB" id="A0ABD1H255"/>
<keyword evidence="3" id="KW-1185">Reference proteome</keyword>
<sequence length="206" mass="23031">MQILQWLLKIPEQEPPRIASQTTKKECDHEVGDPEKKVMPKELVILVSKRRKDVPKSKVSCENLILLRFFYQTLNLKGVGAFKGCQNPLQKMTTTKKKTSENKVLPIGESWSRNDSSSNQVAGSDRTRTKKKKKAVSRMKELLKWAATAKVLNSKKEGVGSKQLGAVDDDVEESPKISFIIDMEDAAAAGIGNWITSDSEFVVLEL</sequence>
<dbReference type="PANTHER" id="PTHR36038:SF3">
    <property type="entry name" value="OVATE FAMILY PROTEIN"/>
    <property type="match status" value="1"/>
</dbReference>
<reference evidence="2 3" key="1">
    <citation type="submission" date="2024-06" db="EMBL/GenBank/DDBJ databases">
        <title>A chromosome level genome sequence of Diviner's sage (Salvia divinorum).</title>
        <authorList>
            <person name="Ford S.A."/>
            <person name="Ro D.-K."/>
            <person name="Ness R.W."/>
            <person name="Phillips M.A."/>
        </authorList>
    </citation>
    <scope>NUCLEOTIDE SEQUENCE [LARGE SCALE GENOMIC DNA]</scope>
    <source>
        <strain evidence="2">SAF-2024a</strain>
        <tissue evidence="2">Leaf</tissue>
    </source>
</reference>